<protein>
    <recommendedName>
        <fullName evidence="7">NPR1/NIM1-like C-terminal domain-containing protein</fullName>
    </recommendedName>
</protein>
<evidence type="ECO:0000313" key="5">
    <source>
        <dbReference type="EMBL" id="KAJ9180367.1"/>
    </source>
</evidence>
<evidence type="ECO:0000256" key="3">
    <source>
        <dbReference type="ARBA" id="ARBA00023242"/>
    </source>
</evidence>
<dbReference type="Pfam" id="PF15699">
    <property type="entry name" value="NPR1_interact"/>
    <property type="match status" value="1"/>
</dbReference>
<feature type="compositionally biased region" description="Basic and acidic residues" evidence="4">
    <location>
        <begin position="94"/>
        <end position="106"/>
    </location>
</feature>
<evidence type="ECO:0008006" key="7">
    <source>
        <dbReference type="Google" id="ProtNLM"/>
    </source>
</evidence>
<proteinExistence type="inferred from homology"/>
<evidence type="ECO:0000256" key="2">
    <source>
        <dbReference type="ARBA" id="ARBA00009937"/>
    </source>
</evidence>
<dbReference type="PANTHER" id="PTHR33669">
    <property type="entry name" value="PROTEIN NEGATIVE REGULATOR OF RESISTANCE"/>
    <property type="match status" value="1"/>
</dbReference>
<name>A0ABQ9MJF4_HEVBR</name>
<sequence length="119" mass="13923">MESDTRKRKIENVEEQEKGKEEQELEEDDEVKMEKFFALIRSSRDLMRKDPNESKEKEEKKPEAAAAWNPSFQPEDFIQDIFKDSQTDPGPSKTAEDEQEKQKKEEEEGDNGLDLDLSL</sequence>
<comment type="subcellular location">
    <subcellularLocation>
        <location evidence="1">Nucleus</location>
    </subcellularLocation>
</comment>
<comment type="similarity">
    <text evidence="2">Belongs to the NPR1-interactor family.</text>
</comment>
<feature type="region of interest" description="Disordered" evidence="4">
    <location>
        <begin position="1"/>
        <end position="119"/>
    </location>
</feature>
<reference evidence="5" key="1">
    <citation type="journal article" date="2023" name="Plant Biotechnol. J.">
        <title>Chromosome-level wild Hevea brasiliensis genome provides new tools for genomic-assisted breeding and valuable loci to elevate rubber yield.</title>
        <authorList>
            <person name="Cheng H."/>
            <person name="Song X."/>
            <person name="Hu Y."/>
            <person name="Wu T."/>
            <person name="Yang Q."/>
            <person name="An Z."/>
            <person name="Feng S."/>
            <person name="Deng Z."/>
            <person name="Wu W."/>
            <person name="Zeng X."/>
            <person name="Tu M."/>
            <person name="Wang X."/>
            <person name="Huang H."/>
        </authorList>
    </citation>
    <scope>NUCLEOTIDE SEQUENCE</scope>
    <source>
        <strain evidence="5">MT/VB/25A 57/8</strain>
    </source>
</reference>
<feature type="compositionally biased region" description="Basic and acidic residues" evidence="4">
    <location>
        <begin position="10"/>
        <end position="22"/>
    </location>
</feature>
<dbReference type="PANTHER" id="PTHR33669:SF26">
    <property type="entry name" value="PROTEIN NIM1-INTERACTING 3"/>
    <property type="match status" value="1"/>
</dbReference>
<keyword evidence="6" id="KW-1185">Reference proteome</keyword>
<evidence type="ECO:0000313" key="6">
    <source>
        <dbReference type="Proteomes" id="UP001174677"/>
    </source>
</evidence>
<organism evidence="5 6">
    <name type="scientific">Hevea brasiliensis</name>
    <name type="common">Para rubber tree</name>
    <name type="synonym">Siphonia brasiliensis</name>
    <dbReference type="NCBI Taxonomy" id="3981"/>
    <lineage>
        <taxon>Eukaryota</taxon>
        <taxon>Viridiplantae</taxon>
        <taxon>Streptophyta</taxon>
        <taxon>Embryophyta</taxon>
        <taxon>Tracheophyta</taxon>
        <taxon>Spermatophyta</taxon>
        <taxon>Magnoliopsida</taxon>
        <taxon>eudicotyledons</taxon>
        <taxon>Gunneridae</taxon>
        <taxon>Pentapetalae</taxon>
        <taxon>rosids</taxon>
        <taxon>fabids</taxon>
        <taxon>Malpighiales</taxon>
        <taxon>Euphorbiaceae</taxon>
        <taxon>Crotonoideae</taxon>
        <taxon>Micrandreae</taxon>
        <taxon>Hevea</taxon>
    </lineage>
</organism>
<comment type="caution">
    <text evidence="5">The sequence shown here is derived from an EMBL/GenBank/DDBJ whole genome shotgun (WGS) entry which is preliminary data.</text>
</comment>
<feature type="compositionally biased region" description="Basic and acidic residues" evidence="4">
    <location>
        <begin position="42"/>
        <end position="63"/>
    </location>
</feature>
<accession>A0ABQ9MJF4</accession>
<keyword evidence="3" id="KW-0539">Nucleus</keyword>
<dbReference type="Proteomes" id="UP001174677">
    <property type="component" value="Chromosome 5"/>
</dbReference>
<dbReference type="EMBL" id="JARPOI010000005">
    <property type="protein sequence ID" value="KAJ9180367.1"/>
    <property type="molecule type" value="Genomic_DNA"/>
</dbReference>
<evidence type="ECO:0000256" key="1">
    <source>
        <dbReference type="ARBA" id="ARBA00004123"/>
    </source>
</evidence>
<dbReference type="InterPro" id="IPR031425">
    <property type="entry name" value="NPR1/NH1-interacting"/>
</dbReference>
<evidence type="ECO:0000256" key="4">
    <source>
        <dbReference type="SAM" id="MobiDB-lite"/>
    </source>
</evidence>
<gene>
    <name evidence="5" type="ORF">P3X46_008625</name>
</gene>